<feature type="compositionally biased region" description="Low complexity" evidence="1">
    <location>
        <begin position="120"/>
        <end position="139"/>
    </location>
</feature>
<evidence type="ECO:0000313" key="2">
    <source>
        <dbReference type="EMBL" id="CAK0858003.1"/>
    </source>
</evidence>
<dbReference type="Proteomes" id="UP001189429">
    <property type="component" value="Unassembled WGS sequence"/>
</dbReference>
<reference evidence="2" key="1">
    <citation type="submission" date="2023-10" db="EMBL/GenBank/DDBJ databases">
        <authorList>
            <person name="Chen Y."/>
            <person name="Shah S."/>
            <person name="Dougan E. K."/>
            <person name="Thang M."/>
            <person name="Chan C."/>
        </authorList>
    </citation>
    <scope>NUCLEOTIDE SEQUENCE [LARGE SCALE GENOMIC DNA]</scope>
</reference>
<evidence type="ECO:0000313" key="3">
    <source>
        <dbReference type="Proteomes" id="UP001189429"/>
    </source>
</evidence>
<comment type="caution">
    <text evidence="2">The sequence shown here is derived from an EMBL/GenBank/DDBJ whole genome shotgun (WGS) entry which is preliminary data.</text>
</comment>
<accession>A0ABN9UGS1</accession>
<feature type="region of interest" description="Disordered" evidence="1">
    <location>
        <begin position="96"/>
        <end position="140"/>
    </location>
</feature>
<keyword evidence="3" id="KW-1185">Reference proteome</keyword>
<organism evidence="2 3">
    <name type="scientific">Prorocentrum cordatum</name>
    <dbReference type="NCBI Taxonomy" id="2364126"/>
    <lineage>
        <taxon>Eukaryota</taxon>
        <taxon>Sar</taxon>
        <taxon>Alveolata</taxon>
        <taxon>Dinophyceae</taxon>
        <taxon>Prorocentrales</taxon>
        <taxon>Prorocentraceae</taxon>
        <taxon>Prorocentrum</taxon>
    </lineage>
</organism>
<feature type="compositionally biased region" description="Low complexity" evidence="1">
    <location>
        <begin position="26"/>
        <end position="49"/>
    </location>
</feature>
<sequence>MSAMLRELADAPHLSMRLRRAPHETAGSSFHASSPSSAEGAHAAASAHDSGTEGDESPRSLPQLQPLLSGDLELSESEVASSALLTARTLLTSRAGSKEHAKLMQTPEVTDRAAARQMTPDSPRSPASRPADSPSGSAGVARCAPELLDLDAGSAWSSPASGLGAGPWRSGPLAGPVVAAAPRAERVPPLPLGRRGAAAERPPLPQLPLPLEEAAARAGYAWEPETDEEYQERRLPSSWGRRRSPGRLQRGLPGHARGSEPPPRCPGRVAERGGGALACPATQFCWGWPRS</sequence>
<feature type="region of interest" description="Disordered" evidence="1">
    <location>
        <begin position="1"/>
        <end position="64"/>
    </location>
</feature>
<name>A0ABN9UGS1_9DINO</name>
<feature type="region of interest" description="Disordered" evidence="1">
    <location>
        <begin position="222"/>
        <end position="273"/>
    </location>
</feature>
<gene>
    <name evidence="2" type="ORF">PCOR1329_LOCUS47930</name>
</gene>
<proteinExistence type="predicted"/>
<evidence type="ECO:0000256" key="1">
    <source>
        <dbReference type="SAM" id="MobiDB-lite"/>
    </source>
</evidence>
<dbReference type="EMBL" id="CAUYUJ010015776">
    <property type="protein sequence ID" value="CAK0858003.1"/>
    <property type="molecule type" value="Genomic_DNA"/>
</dbReference>
<protein>
    <submittedName>
        <fullName evidence="2">Uncharacterized protein</fullName>
    </submittedName>
</protein>